<dbReference type="InterPro" id="IPR013798">
    <property type="entry name" value="Indole-3-glycerol_P_synth_dom"/>
</dbReference>
<keyword evidence="4" id="KW-0028">Amino-acid biosynthesis</keyword>
<evidence type="ECO:0000256" key="5">
    <source>
        <dbReference type="ARBA" id="ARBA00022822"/>
    </source>
</evidence>
<proteinExistence type="predicted"/>
<evidence type="ECO:0000256" key="4">
    <source>
        <dbReference type="ARBA" id="ARBA00022605"/>
    </source>
</evidence>
<dbReference type="HOGENOM" id="CLU_3044974_0_0_5"/>
<keyword evidence="6" id="KW-0057">Aromatic amino acid biosynthesis</keyword>
<sequence length="54" mass="6130">MLPSGYIIVNESGIRSNDDCKSLKEVGISAFLIGEFLMREEDIEDANYRIISYN</sequence>
<dbReference type="GO" id="GO:0000162">
    <property type="term" value="P:L-tryptophan biosynthetic process"/>
    <property type="evidence" value="ECO:0007669"/>
    <property type="project" value="UniProtKB-UniPathway"/>
</dbReference>
<dbReference type="KEGG" id="lcc:B488_03040"/>
<keyword evidence="5" id="KW-0822">Tryptophan biosynthesis</keyword>
<dbReference type="GO" id="GO:0004425">
    <property type="term" value="F:indole-3-glycerol-phosphate synthase activity"/>
    <property type="evidence" value="ECO:0007669"/>
    <property type="project" value="UniProtKB-EC"/>
</dbReference>
<evidence type="ECO:0000256" key="2">
    <source>
        <dbReference type="ARBA" id="ARBA00004696"/>
    </source>
</evidence>
<organism evidence="9 10">
    <name type="scientific">Liberibacter crescens (strain BT-1)</name>
    <dbReference type="NCBI Taxonomy" id="1215343"/>
    <lineage>
        <taxon>Bacteria</taxon>
        <taxon>Pseudomonadati</taxon>
        <taxon>Pseudomonadota</taxon>
        <taxon>Alphaproteobacteria</taxon>
        <taxon>Hyphomicrobiales</taxon>
        <taxon>Rhizobiaceae</taxon>
        <taxon>Liberibacter</taxon>
    </lineage>
</organism>
<dbReference type="PATRIC" id="fig|1215343.11.peg.314"/>
<dbReference type="Proteomes" id="UP000010799">
    <property type="component" value="Chromosome"/>
</dbReference>
<dbReference type="AlphaFoldDB" id="L0ETL0"/>
<dbReference type="UniPathway" id="UPA00035">
    <property type="reaction ID" value="UER00043"/>
</dbReference>
<dbReference type="RefSeq" id="WP_015272724.1">
    <property type="nucleotide sequence ID" value="NC_019907.1"/>
</dbReference>
<dbReference type="InterPro" id="IPR013785">
    <property type="entry name" value="Aldolase_TIM"/>
</dbReference>
<dbReference type="Pfam" id="PF00218">
    <property type="entry name" value="IGPS"/>
    <property type="match status" value="1"/>
</dbReference>
<evidence type="ECO:0000313" key="9">
    <source>
        <dbReference type="EMBL" id="AGA64297.1"/>
    </source>
</evidence>
<dbReference type="EMBL" id="CP003789">
    <property type="protein sequence ID" value="AGA64297.1"/>
    <property type="molecule type" value="Genomic_DNA"/>
</dbReference>
<reference evidence="9 10" key="1">
    <citation type="journal article" date="2012" name="Stand. Genomic Sci.">
        <title>Complete genome sequence of Liberibacter crescens BT-1.</title>
        <authorList>
            <person name="Leonard M.T."/>
            <person name="Fagen J.R."/>
            <person name="Davis-Richardson A.G."/>
            <person name="Davis M.J."/>
            <person name="Triplett E.W."/>
        </authorList>
    </citation>
    <scope>NUCLEOTIDE SEQUENCE [LARGE SCALE GENOMIC DNA]</scope>
    <source>
        <strain evidence="9 10">BT-1</strain>
    </source>
</reference>
<evidence type="ECO:0000256" key="7">
    <source>
        <dbReference type="ARBA" id="ARBA00023239"/>
    </source>
</evidence>
<accession>L0ETL0</accession>
<dbReference type="EC" id="4.1.1.48" evidence="3"/>
<keyword evidence="10" id="KW-1185">Reference proteome</keyword>
<dbReference type="InterPro" id="IPR011060">
    <property type="entry name" value="RibuloseP-bd_barrel"/>
</dbReference>
<name>L0ETL0_LIBCB</name>
<protein>
    <recommendedName>
        <fullName evidence="3">indole-3-glycerol-phosphate synthase</fullName>
        <ecNumber evidence="3">4.1.1.48</ecNumber>
    </recommendedName>
</protein>
<keyword evidence="7" id="KW-0456">Lyase</keyword>
<evidence type="ECO:0000259" key="8">
    <source>
        <dbReference type="Pfam" id="PF00218"/>
    </source>
</evidence>
<feature type="domain" description="Indole-3-glycerol phosphate synthase" evidence="8">
    <location>
        <begin position="3"/>
        <end position="46"/>
    </location>
</feature>
<dbReference type="STRING" id="1215343.B488_03040"/>
<evidence type="ECO:0000256" key="1">
    <source>
        <dbReference type="ARBA" id="ARBA00001633"/>
    </source>
</evidence>
<evidence type="ECO:0000256" key="6">
    <source>
        <dbReference type="ARBA" id="ARBA00023141"/>
    </source>
</evidence>
<comment type="pathway">
    <text evidence="2">Amino-acid biosynthesis; L-tryptophan biosynthesis; L-tryptophan from chorismate: step 4/5.</text>
</comment>
<evidence type="ECO:0000256" key="3">
    <source>
        <dbReference type="ARBA" id="ARBA00012362"/>
    </source>
</evidence>
<dbReference type="SUPFAM" id="SSF51366">
    <property type="entry name" value="Ribulose-phoshate binding barrel"/>
    <property type="match status" value="1"/>
</dbReference>
<gene>
    <name evidence="9" type="ordered locus">B488_03040</name>
</gene>
<comment type="catalytic activity">
    <reaction evidence="1">
        <text>1-(2-carboxyphenylamino)-1-deoxy-D-ribulose 5-phosphate + H(+) = (1S,2R)-1-C-(indol-3-yl)glycerol 3-phosphate + CO2 + H2O</text>
        <dbReference type="Rhea" id="RHEA:23476"/>
        <dbReference type="ChEBI" id="CHEBI:15377"/>
        <dbReference type="ChEBI" id="CHEBI:15378"/>
        <dbReference type="ChEBI" id="CHEBI:16526"/>
        <dbReference type="ChEBI" id="CHEBI:58613"/>
        <dbReference type="ChEBI" id="CHEBI:58866"/>
        <dbReference type="EC" id="4.1.1.48"/>
    </reaction>
</comment>
<evidence type="ECO:0000313" key="10">
    <source>
        <dbReference type="Proteomes" id="UP000010799"/>
    </source>
</evidence>
<dbReference type="Gene3D" id="3.20.20.70">
    <property type="entry name" value="Aldolase class I"/>
    <property type="match status" value="1"/>
</dbReference>